<sequence>MKLMNLFHQTKQAFLFSLVFYIIGILLLILKVSFAPFIVSISLLISLIWVFLVLREIMLSPYIDASERFMLILFIIFLNIIGGIAYFYFLRERIIRQKGVKK</sequence>
<evidence type="ECO:0000313" key="3">
    <source>
        <dbReference type="Proteomes" id="UP000618319"/>
    </source>
</evidence>
<dbReference type="EMBL" id="PSKQ01000021">
    <property type="protein sequence ID" value="MBE8721421.1"/>
    <property type="molecule type" value="Genomic_DNA"/>
</dbReference>
<keyword evidence="1" id="KW-0812">Transmembrane</keyword>
<protein>
    <recommendedName>
        <fullName evidence="4">Cardiolipin synthase N-terminal domain-containing protein</fullName>
    </recommendedName>
</protein>
<accession>A0ABR9T7W5</accession>
<reference evidence="2 3" key="1">
    <citation type="submission" date="2018-02" db="EMBL/GenBank/DDBJ databases">
        <title>Sphingobacterium KA21.</title>
        <authorList>
            <person name="Vasarhelyi B.M."/>
            <person name="Deshmukh S."/>
            <person name="Balint B."/>
            <person name="Kukolya J."/>
        </authorList>
    </citation>
    <scope>NUCLEOTIDE SEQUENCE [LARGE SCALE GENOMIC DNA]</scope>
    <source>
        <strain evidence="2 3">Ka21</strain>
    </source>
</reference>
<feature type="transmembrane region" description="Helical" evidence="1">
    <location>
        <begin position="69"/>
        <end position="89"/>
    </location>
</feature>
<comment type="caution">
    <text evidence="2">The sequence shown here is derived from an EMBL/GenBank/DDBJ whole genome shotgun (WGS) entry which is preliminary data.</text>
</comment>
<evidence type="ECO:0008006" key="4">
    <source>
        <dbReference type="Google" id="ProtNLM"/>
    </source>
</evidence>
<feature type="transmembrane region" description="Helical" evidence="1">
    <location>
        <begin position="37"/>
        <end position="57"/>
    </location>
</feature>
<proteinExistence type="predicted"/>
<name>A0ABR9T7W5_9SPHI</name>
<organism evidence="2 3">
    <name type="scientific">Sphingobacterium pedocola</name>
    <dbReference type="NCBI Taxonomy" id="2082722"/>
    <lineage>
        <taxon>Bacteria</taxon>
        <taxon>Pseudomonadati</taxon>
        <taxon>Bacteroidota</taxon>
        <taxon>Sphingobacteriia</taxon>
        <taxon>Sphingobacteriales</taxon>
        <taxon>Sphingobacteriaceae</taxon>
        <taxon>Sphingobacterium</taxon>
    </lineage>
</organism>
<evidence type="ECO:0000256" key="1">
    <source>
        <dbReference type="SAM" id="Phobius"/>
    </source>
</evidence>
<gene>
    <name evidence="2" type="ORF">C4F40_11885</name>
</gene>
<keyword evidence="3" id="KW-1185">Reference proteome</keyword>
<keyword evidence="1" id="KW-1133">Transmembrane helix</keyword>
<feature type="transmembrane region" description="Helical" evidence="1">
    <location>
        <begin position="12"/>
        <end position="30"/>
    </location>
</feature>
<keyword evidence="1" id="KW-0472">Membrane</keyword>
<dbReference type="Proteomes" id="UP000618319">
    <property type="component" value="Unassembled WGS sequence"/>
</dbReference>
<evidence type="ECO:0000313" key="2">
    <source>
        <dbReference type="EMBL" id="MBE8721421.1"/>
    </source>
</evidence>